<dbReference type="Proteomes" id="UP001569151">
    <property type="component" value="Unassembled WGS sequence"/>
</dbReference>
<dbReference type="RefSeq" id="WP_371718920.1">
    <property type="nucleotide sequence ID" value="NZ_JBGOOF010000015.1"/>
</dbReference>
<organism evidence="4 5">
    <name type="scientific">Vibrio bivalvicida</name>
    <dbReference type="NCBI Taxonomy" id="1276888"/>
    <lineage>
        <taxon>Bacteria</taxon>
        <taxon>Pseudomonadati</taxon>
        <taxon>Pseudomonadota</taxon>
        <taxon>Gammaproteobacteria</taxon>
        <taxon>Vibrionales</taxon>
        <taxon>Vibrionaceae</taxon>
        <taxon>Vibrio</taxon>
        <taxon>Vibrio oreintalis group</taxon>
    </lineage>
</organism>
<dbReference type="InterPro" id="IPR051799">
    <property type="entry name" value="NADH_flavin_oxidoreductase"/>
</dbReference>
<dbReference type="Gene3D" id="3.20.20.70">
    <property type="entry name" value="Aldolase class I"/>
    <property type="match status" value="1"/>
</dbReference>
<dbReference type="PANTHER" id="PTHR43656">
    <property type="entry name" value="BINDING OXIDOREDUCTASE, PUTATIVE (AFU_ORTHOLOGUE AFUA_2G08260)-RELATED"/>
    <property type="match status" value="1"/>
</dbReference>
<dbReference type="SUPFAM" id="SSF51395">
    <property type="entry name" value="FMN-linked oxidoreductases"/>
    <property type="match status" value="1"/>
</dbReference>
<keyword evidence="1" id="KW-0285">Flavoprotein</keyword>
<evidence type="ECO:0000256" key="1">
    <source>
        <dbReference type="ARBA" id="ARBA00022630"/>
    </source>
</evidence>
<evidence type="ECO:0000313" key="5">
    <source>
        <dbReference type="Proteomes" id="UP001569151"/>
    </source>
</evidence>
<evidence type="ECO:0000313" key="4">
    <source>
        <dbReference type="EMBL" id="MEZ8209260.1"/>
    </source>
</evidence>
<dbReference type="InterPro" id="IPR001155">
    <property type="entry name" value="OxRdtase_FMN_N"/>
</dbReference>
<dbReference type="InterPro" id="IPR013785">
    <property type="entry name" value="Aldolase_TIM"/>
</dbReference>
<evidence type="ECO:0000256" key="2">
    <source>
        <dbReference type="ARBA" id="ARBA00023002"/>
    </source>
</evidence>
<dbReference type="Pfam" id="PF00724">
    <property type="entry name" value="Oxidored_FMN"/>
    <property type="match status" value="1"/>
</dbReference>
<evidence type="ECO:0000259" key="3">
    <source>
        <dbReference type="Pfam" id="PF00724"/>
    </source>
</evidence>
<protein>
    <submittedName>
        <fullName evidence="4">NADH:flavin oxidoreductase</fullName>
    </submittedName>
</protein>
<keyword evidence="5" id="KW-1185">Reference proteome</keyword>
<comment type="caution">
    <text evidence="4">The sequence shown here is derived from an EMBL/GenBank/DDBJ whole genome shotgun (WGS) entry which is preliminary data.</text>
</comment>
<reference evidence="4 5" key="1">
    <citation type="submission" date="2024-06" db="EMBL/GenBank/DDBJ databases">
        <authorList>
            <person name="Steensen K."/>
            <person name="Seneca J."/>
            <person name="Bartlau N."/>
            <person name="Yu A.X."/>
            <person name="Polz M.F."/>
        </authorList>
    </citation>
    <scope>NUCLEOTIDE SEQUENCE [LARGE SCALE GENOMIC DNA]</scope>
    <source>
        <strain evidence="4 5">1F146</strain>
    </source>
</reference>
<proteinExistence type="predicted"/>
<dbReference type="CDD" id="cd02803">
    <property type="entry name" value="OYE_like_FMN_family"/>
    <property type="match status" value="1"/>
</dbReference>
<gene>
    <name evidence="4" type="ORF">ACED39_10760</name>
</gene>
<name>A0ABV4MI57_9VIBR</name>
<sequence length="346" mass="38083">MNEYTNMFSPLNIGRVQIKNRVVMPAMCLGHGQFDGTPTEQLMDYYEERAKGGAGLIIPGITRVDDMAGLGHLAQLSVSQDYTIKPMAEFVRRIHRHGAKIFIQLHHPGFQNVNLLVGLGPLAITGARYIPGFKKAFYRAAPLAKKLSEKGWSLSSVGPSKVESCDYNNARNRALSKKEIKKIITQFVEGANRAKLAGADGIELHAAHGYLLNNFLSPRTNCRTDEYGGSFENRIRILKDIIEGIRQKCGPDFPVSVRISVTEGYESVGLKGKENQGYGLSTGVRIAKTLESYGIDAINVSSGTYETMNYLVEPVTFEQGWRADFARAVKEAVSIPVISASLIKEP</sequence>
<feature type="domain" description="NADH:flavin oxidoreductase/NADH oxidase N-terminal" evidence="3">
    <location>
        <begin position="7"/>
        <end position="344"/>
    </location>
</feature>
<keyword evidence="2" id="KW-0560">Oxidoreductase</keyword>
<dbReference type="EMBL" id="JBGOOS010000013">
    <property type="protein sequence ID" value="MEZ8209260.1"/>
    <property type="molecule type" value="Genomic_DNA"/>
</dbReference>
<accession>A0ABV4MI57</accession>
<dbReference type="PANTHER" id="PTHR43656:SF2">
    <property type="entry name" value="BINDING OXIDOREDUCTASE, PUTATIVE (AFU_ORTHOLOGUE AFUA_2G08260)-RELATED"/>
    <property type="match status" value="1"/>
</dbReference>